<evidence type="ECO:0000313" key="1">
    <source>
        <dbReference type="EMBL" id="MBM9506493.1"/>
    </source>
</evidence>
<sequence>MTASPTRVLLHSRVGVPDPVAAFAYLRRLPGMGKDAVRHAVTELESFAGRRGFGLAGIHFERHPSERQDTWRELITSCRSEGVATVLVPSARHFHHDPVVAALMREELAEKIRGTVFIATTTLGGASHDG</sequence>
<dbReference type="Proteomes" id="UP000749040">
    <property type="component" value="Unassembled WGS sequence"/>
</dbReference>
<evidence type="ECO:0000313" key="2">
    <source>
        <dbReference type="Proteomes" id="UP000749040"/>
    </source>
</evidence>
<protein>
    <recommendedName>
        <fullName evidence="3">Recombinase family protein</fullName>
    </recommendedName>
</protein>
<organism evidence="1 2">
    <name type="scientific">Actinacidiphila acididurans</name>
    <dbReference type="NCBI Taxonomy" id="2784346"/>
    <lineage>
        <taxon>Bacteria</taxon>
        <taxon>Bacillati</taxon>
        <taxon>Actinomycetota</taxon>
        <taxon>Actinomycetes</taxon>
        <taxon>Kitasatosporales</taxon>
        <taxon>Streptomycetaceae</taxon>
        <taxon>Actinacidiphila</taxon>
    </lineage>
</organism>
<keyword evidence="2" id="KW-1185">Reference proteome</keyword>
<proteinExistence type="predicted"/>
<dbReference type="EMBL" id="JADKYB010000009">
    <property type="protein sequence ID" value="MBM9506493.1"/>
    <property type="molecule type" value="Genomic_DNA"/>
</dbReference>
<reference evidence="1 2" key="1">
    <citation type="submission" date="2021-01" db="EMBL/GenBank/DDBJ databases">
        <title>Streptomyces acididurans sp. nov., isolated from a peat swamp forest soil.</title>
        <authorList>
            <person name="Chantavorakit T."/>
            <person name="Duangmal K."/>
        </authorList>
    </citation>
    <scope>NUCLEOTIDE SEQUENCE [LARGE SCALE GENOMIC DNA]</scope>
    <source>
        <strain evidence="1 2">KK5PA1</strain>
    </source>
</reference>
<comment type="caution">
    <text evidence="1">The sequence shown here is derived from an EMBL/GenBank/DDBJ whole genome shotgun (WGS) entry which is preliminary data.</text>
</comment>
<dbReference type="RefSeq" id="WP_205358365.1">
    <property type="nucleotide sequence ID" value="NZ_JADKYB010000009.1"/>
</dbReference>
<name>A0ABS2TT28_9ACTN</name>
<evidence type="ECO:0008006" key="3">
    <source>
        <dbReference type="Google" id="ProtNLM"/>
    </source>
</evidence>
<gene>
    <name evidence="1" type="ORF">ITX44_18420</name>
</gene>
<accession>A0ABS2TT28</accession>